<keyword evidence="2" id="KW-0540">Nuclease</keyword>
<comment type="similarity">
    <text evidence="1 5">Belongs to the RNase T2 family.</text>
</comment>
<dbReference type="CDD" id="cd00374">
    <property type="entry name" value="RNase_T2"/>
    <property type="match status" value="1"/>
</dbReference>
<dbReference type="InterPro" id="IPR036430">
    <property type="entry name" value="RNase_T2-like_sf"/>
</dbReference>
<dbReference type="GO" id="GO:0016787">
    <property type="term" value="F:hydrolase activity"/>
    <property type="evidence" value="ECO:0007669"/>
    <property type="project" value="UniProtKB-KW"/>
</dbReference>
<sequence length="239" mass="27902">IKMNTYALILLLLISINIHVKSQYDHIQYVLQWPATYCRIQTCKSATLFEFTIHGLWPSMSNGNTLYGKPPTNISHDAFIHHEDMKVYAVMQADPSLRDKLRTIWPNLKVGSSDEWLWMHEWREHGYSIESVLDVTGYFNAAKMINELMIDNLLTYLKDEEINPSDHQSYEINKIRSAITRLIGDYNNVHISCYLNATNHLLIREIRLCVNRRFNHFISCQTTQNNVCQGHTEIFRPAS</sequence>
<dbReference type="Proteomes" id="UP001627284">
    <property type="component" value="Unassembled WGS sequence"/>
</dbReference>
<evidence type="ECO:0000256" key="3">
    <source>
        <dbReference type="ARBA" id="ARBA00022801"/>
    </source>
</evidence>
<dbReference type="InterPro" id="IPR018188">
    <property type="entry name" value="RNase_T2_His_AS_1"/>
</dbReference>
<dbReference type="SUPFAM" id="SSF55895">
    <property type="entry name" value="Ribonuclease Rh-like"/>
    <property type="match status" value="1"/>
</dbReference>
<dbReference type="AlphaFoldDB" id="A0ABD2UXK4"/>
<dbReference type="EMBL" id="JBJKTR010000003">
    <property type="protein sequence ID" value="KAL3372687.1"/>
    <property type="molecule type" value="Genomic_DNA"/>
</dbReference>
<evidence type="ECO:0000256" key="5">
    <source>
        <dbReference type="RuleBase" id="RU004328"/>
    </source>
</evidence>
<organism evidence="7 8">
    <name type="scientific">Solanum stoloniferum</name>
    <dbReference type="NCBI Taxonomy" id="62892"/>
    <lineage>
        <taxon>Eukaryota</taxon>
        <taxon>Viridiplantae</taxon>
        <taxon>Streptophyta</taxon>
        <taxon>Embryophyta</taxon>
        <taxon>Tracheophyta</taxon>
        <taxon>Spermatophyta</taxon>
        <taxon>Magnoliopsida</taxon>
        <taxon>eudicotyledons</taxon>
        <taxon>Gunneridae</taxon>
        <taxon>Pentapetalae</taxon>
        <taxon>asterids</taxon>
        <taxon>lamiids</taxon>
        <taxon>Solanales</taxon>
        <taxon>Solanaceae</taxon>
        <taxon>Solanoideae</taxon>
        <taxon>Solaneae</taxon>
        <taxon>Solanum</taxon>
    </lineage>
</organism>
<dbReference type="GO" id="GO:0004519">
    <property type="term" value="F:endonuclease activity"/>
    <property type="evidence" value="ECO:0007669"/>
    <property type="project" value="UniProtKB-KW"/>
</dbReference>
<dbReference type="Gene3D" id="3.90.730.10">
    <property type="entry name" value="Ribonuclease T2-like"/>
    <property type="match status" value="1"/>
</dbReference>
<dbReference type="InterPro" id="IPR001568">
    <property type="entry name" value="RNase_T2-like"/>
</dbReference>
<evidence type="ECO:0000256" key="1">
    <source>
        <dbReference type="ARBA" id="ARBA00007469"/>
    </source>
</evidence>
<keyword evidence="8" id="KW-1185">Reference proteome</keyword>
<accession>A0ABD2UXK4</accession>
<dbReference type="PANTHER" id="PTHR11240">
    <property type="entry name" value="RIBONUCLEASE T2"/>
    <property type="match status" value="1"/>
</dbReference>
<keyword evidence="6" id="KW-0732">Signal</keyword>
<name>A0ABD2UXK4_9SOLN</name>
<evidence type="ECO:0000256" key="4">
    <source>
        <dbReference type="ARBA" id="ARBA00023239"/>
    </source>
</evidence>
<dbReference type="Pfam" id="PF00445">
    <property type="entry name" value="Ribonuclease_T2"/>
    <property type="match status" value="1"/>
</dbReference>
<evidence type="ECO:0000256" key="6">
    <source>
        <dbReference type="SAM" id="SignalP"/>
    </source>
</evidence>
<keyword evidence="3" id="KW-0378">Hydrolase</keyword>
<proteinExistence type="inferred from homology"/>
<comment type="caution">
    <text evidence="7">The sequence shown here is derived from an EMBL/GenBank/DDBJ whole genome shotgun (WGS) entry which is preliminary data.</text>
</comment>
<dbReference type="PANTHER" id="PTHR11240:SF65">
    <property type="entry name" value="RIBONUCLEASE S-5-LIKE"/>
    <property type="match status" value="1"/>
</dbReference>
<feature type="chain" id="PRO_5044861956" evidence="6">
    <location>
        <begin position="23"/>
        <end position="239"/>
    </location>
</feature>
<reference evidence="7 8" key="1">
    <citation type="submission" date="2024-05" db="EMBL/GenBank/DDBJ databases">
        <title>De novo assembly of an allotetraploid wild potato.</title>
        <authorList>
            <person name="Hosaka A.J."/>
        </authorList>
    </citation>
    <scope>NUCLEOTIDE SEQUENCE [LARGE SCALE GENOMIC DNA]</scope>
    <source>
        <tissue evidence="7">Young leaves</tissue>
    </source>
</reference>
<dbReference type="PROSITE" id="PS00530">
    <property type="entry name" value="RNASE_T2_1"/>
    <property type="match status" value="1"/>
</dbReference>
<feature type="non-terminal residue" evidence="7">
    <location>
        <position position="1"/>
    </location>
</feature>
<evidence type="ECO:0000313" key="8">
    <source>
        <dbReference type="Proteomes" id="UP001627284"/>
    </source>
</evidence>
<keyword evidence="2" id="KW-0255">Endonuclease</keyword>
<evidence type="ECO:0000256" key="2">
    <source>
        <dbReference type="ARBA" id="ARBA00022759"/>
    </source>
</evidence>
<evidence type="ECO:0000313" key="7">
    <source>
        <dbReference type="EMBL" id="KAL3372687.1"/>
    </source>
</evidence>
<feature type="signal peptide" evidence="6">
    <location>
        <begin position="1"/>
        <end position="22"/>
    </location>
</feature>
<keyword evidence="4" id="KW-0456">Lyase</keyword>
<gene>
    <name evidence="7" type="ORF">AABB24_004968</name>
</gene>
<protein>
    <submittedName>
        <fullName evidence="7">Uncharacterized protein</fullName>
    </submittedName>
</protein>